<evidence type="ECO:0000256" key="8">
    <source>
        <dbReference type="HAMAP-Rule" id="MF_01105"/>
    </source>
</evidence>
<dbReference type="InterPro" id="IPR000182">
    <property type="entry name" value="GNAT_dom"/>
</dbReference>
<comment type="caution">
    <text evidence="10">The sequence shown here is derived from an EMBL/GenBank/DDBJ whole genome shotgun (WGS) entry which is preliminary data.</text>
</comment>
<keyword evidence="4 8" id="KW-0028">Amino-acid biosynthesis</keyword>
<dbReference type="GO" id="GO:0004042">
    <property type="term" value="F:L-glutamate N-acetyltransferase activity"/>
    <property type="evidence" value="ECO:0007669"/>
    <property type="project" value="UniProtKB-UniRule"/>
</dbReference>
<keyword evidence="5 8" id="KW-0808">Transferase</keyword>
<evidence type="ECO:0000256" key="3">
    <source>
        <dbReference type="ARBA" id="ARBA00022571"/>
    </source>
</evidence>
<evidence type="ECO:0000313" key="10">
    <source>
        <dbReference type="EMBL" id="OBX51068.1"/>
    </source>
</evidence>
<comment type="similarity">
    <text evidence="2 8">Belongs to the acetyltransferase family. ArgA subfamily.</text>
</comment>
<dbReference type="CDD" id="cd04301">
    <property type="entry name" value="NAT_SF"/>
    <property type="match status" value="1"/>
</dbReference>
<evidence type="ECO:0000256" key="2">
    <source>
        <dbReference type="ARBA" id="ARBA00009145"/>
    </source>
</evidence>
<dbReference type="Gene3D" id="3.40.630.30">
    <property type="match status" value="1"/>
</dbReference>
<evidence type="ECO:0000256" key="4">
    <source>
        <dbReference type="ARBA" id="ARBA00022605"/>
    </source>
</evidence>
<reference evidence="10 11" key="1">
    <citation type="submission" date="2016-06" db="EMBL/GenBank/DDBJ databases">
        <title>Draft genome of Moraxella nonliquefaciens CCUG 60284.</title>
        <authorList>
            <person name="Salva-Serra F."/>
            <person name="Engstrom-Jakobsson H."/>
            <person name="Thorell K."/>
            <person name="Gonzales-Siles L."/>
            <person name="Karlsson R."/>
            <person name="Boulund F."/>
            <person name="Engstrand L."/>
            <person name="Kristiansson E."/>
            <person name="Moore E."/>
        </authorList>
    </citation>
    <scope>NUCLEOTIDE SEQUENCE [LARGE SCALE GENOMIC DNA]</scope>
    <source>
        <strain evidence="10 11">CCUG 60284</strain>
    </source>
</reference>
<dbReference type="NCBIfam" id="TIGR01890">
    <property type="entry name" value="N-Ac-Glu-synth"/>
    <property type="match status" value="1"/>
</dbReference>
<dbReference type="OrthoDB" id="9802238at2"/>
<dbReference type="InterPro" id="IPR016181">
    <property type="entry name" value="Acyl_CoA_acyltransferase"/>
</dbReference>
<dbReference type="Pfam" id="PF00583">
    <property type="entry name" value="Acetyltransf_1"/>
    <property type="match status" value="1"/>
</dbReference>
<keyword evidence="3 8" id="KW-0055">Arginine biosynthesis</keyword>
<name>A0A1B8PK82_MORNO</name>
<comment type="pathway">
    <text evidence="1 8">Amino-acid biosynthesis; L-arginine biosynthesis; N(2)-acetyl-L-ornithine from L-glutamate: step 1/4.</text>
</comment>
<dbReference type="SUPFAM" id="SSF53633">
    <property type="entry name" value="Carbamate kinase-like"/>
    <property type="match status" value="1"/>
</dbReference>
<protein>
    <recommendedName>
        <fullName evidence="8">Amino-acid acetyltransferase</fullName>
        <ecNumber evidence="8">2.3.1.1</ecNumber>
    </recommendedName>
    <alternativeName>
        <fullName evidence="8">N-acetylglutamate synthase</fullName>
        <shortName evidence="8">AGS</shortName>
        <shortName evidence="8">NAGS</shortName>
    </alternativeName>
</protein>
<accession>A0A1B8PK82</accession>
<evidence type="ECO:0000313" key="11">
    <source>
        <dbReference type="Proteomes" id="UP000092671"/>
    </source>
</evidence>
<dbReference type="AlphaFoldDB" id="A0A1B8PK82"/>
<dbReference type="InterPro" id="IPR010167">
    <property type="entry name" value="NH2A_AcTrfase"/>
</dbReference>
<comment type="subcellular location">
    <subcellularLocation>
        <location evidence="8">Cytoplasm</location>
    </subcellularLocation>
</comment>
<dbReference type="Proteomes" id="UP000092671">
    <property type="component" value="Unassembled WGS sequence"/>
</dbReference>
<feature type="domain" description="N-acetyltransferase" evidence="9">
    <location>
        <begin position="289"/>
        <end position="434"/>
    </location>
</feature>
<dbReference type="HAMAP" id="MF_01105">
    <property type="entry name" value="N_acetyl_glu_synth"/>
    <property type="match status" value="1"/>
</dbReference>
<evidence type="ECO:0000256" key="7">
    <source>
        <dbReference type="ARBA" id="ARBA00048372"/>
    </source>
</evidence>
<dbReference type="EC" id="2.3.1.1" evidence="8"/>
<dbReference type="CDD" id="cd04237">
    <property type="entry name" value="AAK_NAGS-ABP"/>
    <property type="match status" value="1"/>
</dbReference>
<dbReference type="GO" id="GO:0005737">
    <property type="term" value="C:cytoplasm"/>
    <property type="evidence" value="ECO:0007669"/>
    <property type="project" value="UniProtKB-SubCell"/>
</dbReference>
<dbReference type="UniPathway" id="UPA00068">
    <property type="reaction ID" value="UER00106"/>
</dbReference>
<dbReference type="EMBL" id="LZDN01000009">
    <property type="protein sequence ID" value="OBX51068.1"/>
    <property type="molecule type" value="Genomic_DNA"/>
</dbReference>
<dbReference type="InterPro" id="IPR001048">
    <property type="entry name" value="Asp/Glu/Uridylate_kinase"/>
</dbReference>
<dbReference type="PANTHER" id="PTHR30602:SF12">
    <property type="entry name" value="AMINO-ACID ACETYLTRANSFERASE NAGS1, CHLOROPLASTIC-RELATED"/>
    <property type="match status" value="1"/>
</dbReference>
<dbReference type="InterPro" id="IPR033719">
    <property type="entry name" value="NAGS_kin"/>
</dbReference>
<proteinExistence type="inferred from homology"/>
<dbReference type="PANTHER" id="PTHR30602">
    <property type="entry name" value="AMINO-ACID ACETYLTRANSFERASE"/>
    <property type="match status" value="1"/>
</dbReference>
<comment type="catalytic activity">
    <reaction evidence="7 8">
        <text>L-glutamate + acetyl-CoA = N-acetyl-L-glutamate + CoA + H(+)</text>
        <dbReference type="Rhea" id="RHEA:24292"/>
        <dbReference type="ChEBI" id="CHEBI:15378"/>
        <dbReference type="ChEBI" id="CHEBI:29985"/>
        <dbReference type="ChEBI" id="CHEBI:44337"/>
        <dbReference type="ChEBI" id="CHEBI:57287"/>
        <dbReference type="ChEBI" id="CHEBI:57288"/>
        <dbReference type="EC" id="2.3.1.1"/>
    </reaction>
</comment>
<dbReference type="PIRSF" id="PIRSF000423">
    <property type="entry name" value="ArgA"/>
    <property type="match status" value="1"/>
</dbReference>
<evidence type="ECO:0000256" key="1">
    <source>
        <dbReference type="ARBA" id="ARBA00004925"/>
    </source>
</evidence>
<dbReference type="RefSeq" id="WP_066893006.1">
    <property type="nucleotide sequence ID" value="NZ_LZDN01000009.1"/>
</dbReference>
<dbReference type="Pfam" id="PF00696">
    <property type="entry name" value="AA_kinase"/>
    <property type="match status" value="1"/>
</dbReference>
<gene>
    <name evidence="8" type="primary">argA</name>
    <name evidence="10" type="ORF">A9Z60_08695</name>
</gene>
<dbReference type="Gene3D" id="3.40.1160.10">
    <property type="entry name" value="Acetylglutamate kinase-like"/>
    <property type="match status" value="1"/>
</dbReference>
<dbReference type="InterPro" id="IPR036393">
    <property type="entry name" value="AceGlu_kinase-like_sf"/>
</dbReference>
<comment type="miscellaneous">
    <text evidence="8">In bacteria which possess the bifunctional enzyme ornithine acetyltransferase/N-acetylglutamate synthase (ArgJ), ArgA fulfills an anaplerotic role.</text>
</comment>
<keyword evidence="8" id="KW-0963">Cytoplasm</keyword>
<organism evidence="10 11">
    <name type="scientific">Moraxella nonliquefaciens</name>
    <dbReference type="NCBI Taxonomy" id="478"/>
    <lineage>
        <taxon>Bacteria</taxon>
        <taxon>Pseudomonadati</taxon>
        <taxon>Pseudomonadota</taxon>
        <taxon>Gammaproteobacteria</taxon>
        <taxon>Moraxellales</taxon>
        <taxon>Moraxellaceae</taxon>
        <taxon>Moraxella</taxon>
    </lineage>
</organism>
<dbReference type="GO" id="GO:0006526">
    <property type="term" value="P:L-arginine biosynthetic process"/>
    <property type="evidence" value="ECO:0007669"/>
    <property type="project" value="UniProtKB-UniRule"/>
</dbReference>
<evidence type="ECO:0000256" key="5">
    <source>
        <dbReference type="ARBA" id="ARBA00022679"/>
    </source>
</evidence>
<evidence type="ECO:0000259" key="9">
    <source>
        <dbReference type="PROSITE" id="PS51186"/>
    </source>
</evidence>
<evidence type="ECO:0000256" key="6">
    <source>
        <dbReference type="ARBA" id="ARBA00023315"/>
    </source>
</evidence>
<keyword evidence="6 8" id="KW-0012">Acyltransferase</keyword>
<dbReference type="SUPFAM" id="SSF55729">
    <property type="entry name" value="Acyl-CoA N-acyltransferases (Nat)"/>
    <property type="match status" value="1"/>
</dbReference>
<dbReference type="NCBIfam" id="NF003641">
    <property type="entry name" value="PRK05279.1"/>
    <property type="match status" value="1"/>
</dbReference>
<sequence>MTHSHTTKSPIHWFRHSLPYINTHRGKSFVVMISSEALAHDNFATLVQDLALLHSLGIRLVLVHGARVQINDALSQAGLSDDAPFYHGVRVTPPAIMPTILAVVGGLSLKIQGEFSKGLANTPLFGAKISTITGNFVSAKPFGVRYGVDFMQTGEVRRIDTKAIKHSLDNHHIVIINSIGFSVTGDLFNLDAMSVATHVAVSLVADKLIILDKSLTDTHGTLIKEMTTEKAQQLIPTSKLTPTLTHAIHACKHGVGRVQLINFDKDDALLGELFTTDGHGTMISQNDYDHIRQATALDIIGIMAIIQPLEEQGILVARSRERLEETIDEFSVMERDGKIIGCIAIHELDESSVEIASVAMHDDYRSGERGTKLLIFAEQYAKRMGKSYLFALTTRTLHWFIKHGFSETHAHDLPQKRFKQWKNGRNSKVLIKRI</sequence>
<dbReference type="PROSITE" id="PS51186">
    <property type="entry name" value="GNAT"/>
    <property type="match status" value="1"/>
</dbReference>